<feature type="domain" description="PASTA" evidence="11">
    <location>
        <begin position="414"/>
        <end position="481"/>
    </location>
</feature>
<reference evidence="12 13" key="1">
    <citation type="submission" date="2024-09" db="EMBL/GenBank/DDBJ databases">
        <authorList>
            <person name="Sun Q."/>
            <person name="Mori K."/>
        </authorList>
    </citation>
    <scope>NUCLEOTIDE SEQUENCE [LARGE SCALE GENOMIC DNA]</scope>
    <source>
        <strain evidence="12 13">CICC 10874</strain>
    </source>
</reference>
<accession>A0ABV6RG62</accession>
<dbReference type="SMART" id="SM00740">
    <property type="entry name" value="PASTA"/>
    <property type="match status" value="4"/>
</dbReference>
<dbReference type="Pfam" id="PF03793">
    <property type="entry name" value="PASTA"/>
    <property type="match status" value="4"/>
</dbReference>
<evidence type="ECO:0000256" key="3">
    <source>
        <dbReference type="ARBA" id="ARBA00022679"/>
    </source>
</evidence>
<feature type="compositionally biased region" description="Polar residues" evidence="9">
    <location>
        <begin position="659"/>
        <end position="681"/>
    </location>
</feature>
<feature type="region of interest" description="Disordered" evidence="9">
    <location>
        <begin position="333"/>
        <end position="383"/>
    </location>
</feature>
<dbReference type="PANTHER" id="PTHR43289">
    <property type="entry name" value="MITOGEN-ACTIVATED PROTEIN KINASE KINASE KINASE 20-RELATED"/>
    <property type="match status" value="1"/>
</dbReference>
<dbReference type="Pfam" id="PF00069">
    <property type="entry name" value="Pkinase"/>
    <property type="match status" value="1"/>
</dbReference>
<evidence type="ECO:0000313" key="12">
    <source>
        <dbReference type="EMBL" id="MFC0675982.1"/>
    </source>
</evidence>
<dbReference type="PROSITE" id="PS51178">
    <property type="entry name" value="PASTA"/>
    <property type="match status" value="4"/>
</dbReference>
<evidence type="ECO:0000256" key="8">
    <source>
        <dbReference type="ARBA" id="ARBA00048679"/>
    </source>
</evidence>
<evidence type="ECO:0000313" key="13">
    <source>
        <dbReference type="Proteomes" id="UP001589793"/>
    </source>
</evidence>
<dbReference type="PROSITE" id="PS00108">
    <property type="entry name" value="PROTEIN_KINASE_ST"/>
    <property type="match status" value="1"/>
</dbReference>
<gene>
    <name evidence="12" type="primary">pknB</name>
    <name evidence="12" type="ORF">ACFFF6_18690</name>
</gene>
<dbReference type="Gene3D" id="3.30.10.20">
    <property type="match status" value="4"/>
</dbReference>
<dbReference type="Gene3D" id="1.10.510.10">
    <property type="entry name" value="Transferase(Phosphotransferase) domain 1"/>
    <property type="match status" value="1"/>
</dbReference>
<keyword evidence="5 12" id="KW-0418">Kinase</keyword>
<comment type="caution">
    <text evidence="12">The sequence shown here is derived from an EMBL/GenBank/DDBJ whole genome shotgun (WGS) entry which is preliminary data.</text>
</comment>
<dbReference type="RefSeq" id="WP_376983024.1">
    <property type="nucleotide sequence ID" value="NZ_JBHLSV010000035.1"/>
</dbReference>
<sequence length="681" mass="70947">MSAQPMTTSDTGVLLDGRYRVGELIARGGMASVHRGHDERLDRPVALKIMHPHLADDEGFRRRFGQEARSVARLAHRHVVGVFDQGEDGDRIYLAMELVEGGTLRGRIAETGRLSVREALEVTRAVLEALAAAHDAGIVHRDIKPENILLSSTGEVKVADFGLARVIGAAHSSATSTMMGTVAYVSPEVITRGACDERSDLYSLGVVLYEMLVGSQPYVGDAPVHIAFQHVHEDIPAPSLRAPHVPSGVDSLVTWCCARVPGSRPASARAALASVQDLQRTLSAAVLDAAPLERAASDTQDVPRLTARLEDVDLTAEGGARAFPEGLARRAADSLGLEDGPADPERTVSGDEEARDEGDAQELRLRPRRLPRGRHLSGPLHRPAPGMRAAAALAVLALTAGSGWSAWAWYGTAGPGGDRTVPVLEGEQLAAAEAALAGEDLDTRTSEQFSDTVPAGTVISATPGPGTVVKRDTAVTIIVSTGPQTYPVPDVVGKDVAAATSLLEGANLQLVEGEPAYSEEVPEGAIISQTTPGDAEALPAGGAVTVTVSQGREPILVEDQRGRGYDTATANLEGAGLVVTTSWEYSTTVPHGAIISQTSIGHTLHRGDTVALVISKGGQRVPVPEVTGRSAADATAALKAAGFEVAVQEQPATPPTGLVTGQSVPGGTPTPQGRTITITVS</sequence>
<dbReference type="GO" id="GO:0016301">
    <property type="term" value="F:kinase activity"/>
    <property type="evidence" value="ECO:0007669"/>
    <property type="project" value="UniProtKB-KW"/>
</dbReference>
<dbReference type="NCBIfam" id="NF033483">
    <property type="entry name" value="PknB_PASTA_kin"/>
    <property type="match status" value="1"/>
</dbReference>
<dbReference type="EC" id="2.7.11.1" evidence="1"/>
<dbReference type="CDD" id="cd14014">
    <property type="entry name" value="STKc_PknB_like"/>
    <property type="match status" value="1"/>
</dbReference>
<comment type="catalytic activity">
    <reaction evidence="8">
        <text>L-seryl-[protein] + ATP = O-phospho-L-seryl-[protein] + ADP + H(+)</text>
        <dbReference type="Rhea" id="RHEA:17989"/>
        <dbReference type="Rhea" id="RHEA-COMP:9863"/>
        <dbReference type="Rhea" id="RHEA-COMP:11604"/>
        <dbReference type="ChEBI" id="CHEBI:15378"/>
        <dbReference type="ChEBI" id="CHEBI:29999"/>
        <dbReference type="ChEBI" id="CHEBI:30616"/>
        <dbReference type="ChEBI" id="CHEBI:83421"/>
        <dbReference type="ChEBI" id="CHEBI:456216"/>
        <dbReference type="EC" id="2.7.11.1"/>
    </reaction>
</comment>
<dbReference type="PANTHER" id="PTHR43289:SF34">
    <property type="entry name" value="SERINE_THREONINE-PROTEIN KINASE YBDM-RELATED"/>
    <property type="match status" value="1"/>
</dbReference>
<dbReference type="Proteomes" id="UP001589793">
    <property type="component" value="Unassembled WGS sequence"/>
</dbReference>
<evidence type="ECO:0000256" key="9">
    <source>
        <dbReference type="SAM" id="MobiDB-lite"/>
    </source>
</evidence>
<dbReference type="InterPro" id="IPR011009">
    <property type="entry name" value="Kinase-like_dom_sf"/>
</dbReference>
<feature type="domain" description="PASTA" evidence="11">
    <location>
        <begin position="482"/>
        <end position="550"/>
    </location>
</feature>
<evidence type="ECO:0000259" key="10">
    <source>
        <dbReference type="PROSITE" id="PS50011"/>
    </source>
</evidence>
<keyword evidence="4" id="KW-0547">Nucleotide-binding</keyword>
<evidence type="ECO:0000256" key="1">
    <source>
        <dbReference type="ARBA" id="ARBA00012513"/>
    </source>
</evidence>
<dbReference type="PROSITE" id="PS50011">
    <property type="entry name" value="PROTEIN_KINASE_DOM"/>
    <property type="match status" value="1"/>
</dbReference>
<evidence type="ECO:0000256" key="2">
    <source>
        <dbReference type="ARBA" id="ARBA00022527"/>
    </source>
</evidence>
<evidence type="ECO:0000259" key="11">
    <source>
        <dbReference type="PROSITE" id="PS51178"/>
    </source>
</evidence>
<dbReference type="InterPro" id="IPR000719">
    <property type="entry name" value="Prot_kinase_dom"/>
</dbReference>
<dbReference type="CDD" id="cd06577">
    <property type="entry name" value="PASTA_pknB"/>
    <property type="match status" value="4"/>
</dbReference>
<evidence type="ECO:0000256" key="7">
    <source>
        <dbReference type="ARBA" id="ARBA00047899"/>
    </source>
</evidence>
<feature type="compositionally biased region" description="Basic residues" evidence="9">
    <location>
        <begin position="366"/>
        <end position="375"/>
    </location>
</feature>
<keyword evidence="6" id="KW-0067">ATP-binding</keyword>
<evidence type="ECO:0000256" key="6">
    <source>
        <dbReference type="ARBA" id="ARBA00022840"/>
    </source>
</evidence>
<feature type="domain" description="Protein kinase" evidence="10">
    <location>
        <begin position="19"/>
        <end position="282"/>
    </location>
</feature>
<dbReference type="SMART" id="SM00220">
    <property type="entry name" value="S_TKc"/>
    <property type="match status" value="1"/>
</dbReference>
<evidence type="ECO:0000256" key="4">
    <source>
        <dbReference type="ARBA" id="ARBA00022741"/>
    </source>
</evidence>
<organism evidence="12 13">
    <name type="scientific">Brachybacterium hainanense</name>
    <dbReference type="NCBI Taxonomy" id="1541174"/>
    <lineage>
        <taxon>Bacteria</taxon>
        <taxon>Bacillati</taxon>
        <taxon>Actinomycetota</taxon>
        <taxon>Actinomycetes</taxon>
        <taxon>Micrococcales</taxon>
        <taxon>Dermabacteraceae</taxon>
        <taxon>Brachybacterium</taxon>
    </lineage>
</organism>
<keyword evidence="13" id="KW-1185">Reference proteome</keyword>
<dbReference type="SUPFAM" id="SSF56112">
    <property type="entry name" value="Protein kinase-like (PK-like)"/>
    <property type="match status" value="1"/>
</dbReference>
<evidence type="ECO:0000256" key="5">
    <source>
        <dbReference type="ARBA" id="ARBA00022777"/>
    </source>
</evidence>
<name>A0ABV6RG62_9MICO</name>
<dbReference type="Gene3D" id="3.30.200.20">
    <property type="entry name" value="Phosphorylase Kinase, domain 1"/>
    <property type="match status" value="1"/>
</dbReference>
<comment type="catalytic activity">
    <reaction evidence="7">
        <text>L-threonyl-[protein] + ATP = O-phospho-L-threonyl-[protein] + ADP + H(+)</text>
        <dbReference type="Rhea" id="RHEA:46608"/>
        <dbReference type="Rhea" id="RHEA-COMP:11060"/>
        <dbReference type="Rhea" id="RHEA-COMP:11605"/>
        <dbReference type="ChEBI" id="CHEBI:15378"/>
        <dbReference type="ChEBI" id="CHEBI:30013"/>
        <dbReference type="ChEBI" id="CHEBI:30616"/>
        <dbReference type="ChEBI" id="CHEBI:61977"/>
        <dbReference type="ChEBI" id="CHEBI:456216"/>
        <dbReference type="EC" id="2.7.11.1"/>
    </reaction>
</comment>
<keyword evidence="2" id="KW-0723">Serine/threonine-protein kinase</keyword>
<keyword evidence="3" id="KW-0808">Transferase</keyword>
<dbReference type="InterPro" id="IPR008271">
    <property type="entry name" value="Ser/Thr_kinase_AS"/>
</dbReference>
<feature type="region of interest" description="Disordered" evidence="9">
    <location>
        <begin position="652"/>
        <end position="681"/>
    </location>
</feature>
<proteinExistence type="predicted"/>
<feature type="domain" description="PASTA" evidence="11">
    <location>
        <begin position="551"/>
        <end position="616"/>
    </location>
</feature>
<dbReference type="EMBL" id="JBHLSV010000035">
    <property type="protein sequence ID" value="MFC0675982.1"/>
    <property type="molecule type" value="Genomic_DNA"/>
</dbReference>
<protein>
    <recommendedName>
        <fullName evidence="1">non-specific serine/threonine protein kinase</fullName>
        <ecNumber evidence="1">2.7.11.1</ecNumber>
    </recommendedName>
</protein>
<dbReference type="InterPro" id="IPR005543">
    <property type="entry name" value="PASTA_dom"/>
</dbReference>
<feature type="domain" description="PASTA" evidence="11">
    <location>
        <begin position="617"/>
        <end position="681"/>
    </location>
</feature>